<reference evidence="3 4" key="1">
    <citation type="submission" date="2015-10" db="EMBL/GenBank/DDBJ databases">
        <title>Corynebacteirum lowii and Corynebacterium oculi species nova, derived from human clinical disease and and emended description of Corynebacterium mastiditis.</title>
        <authorList>
            <person name="Bernard K."/>
            <person name="Pacheco A.L."/>
            <person name="Mcdougall C."/>
            <person name="Burtx T."/>
            <person name="Weibe D."/>
            <person name="Tyler S."/>
            <person name="Olson A.B."/>
            <person name="Cnockaert M."/>
            <person name="Eguchi H."/>
            <person name="Kuwahara T."/>
            <person name="Nakayama-Imaohji H."/>
            <person name="Boudewijins M."/>
            <person name="Van Hoecke F."/>
            <person name="Bernier A.-M."/>
            <person name="Vandamme P."/>
        </authorList>
    </citation>
    <scope>NUCLEOTIDE SEQUENCE [LARGE SCALE GENOMIC DNA]</scope>
    <source>
        <strain evidence="3 4">NML 130210</strain>
    </source>
</reference>
<dbReference type="AlphaFoldDB" id="A0A0Q0UBB6"/>
<keyword evidence="4" id="KW-1185">Reference proteome</keyword>
<proteinExistence type="predicted"/>
<dbReference type="SMR" id="A0A0Q0UBB6"/>
<name>A0A0Q0UBB6_9CORY</name>
<dbReference type="OrthoDB" id="267336at2"/>
<evidence type="ECO:0000259" key="2">
    <source>
        <dbReference type="Pfam" id="PF00089"/>
    </source>
</evidence>
<feature type="chain" id="PRO_5006184553" evidence="1">
    <location>
        <begin position="24"/>
        <end position="205"/>
    </location>
</feature>
<dbReference type="STRING" id="1544416.Cocul_01584"/>
<keyword evidence="1" id="KW-0732">Signal</keyword>
<dbReference type="InterPro" id="IPR001254">
    <property type="entry name" value="Trypsin_dom"/>
</dbReference>
<dbReference type="InterPro" id="IPR009003">
    <property type="entry name" value="Peptidase_S1_PA"/>
</dbReference>
<protein>
    <submittedName>
        <fullName evidence="3">Trypsin</fullName>
    </submittedName>
</protein>
<dbReference type="GO" id="GO:0006508">
    <property type="term" value="P:proteolysis"/>
    <property type="evidence" value="ECO:0007669"/>
    <property type="project" value="InterPro"/>
</dbReference>
<feature type="signal peptide" evidence="1">
    <location>
        <begin position="1"/>
        <end position="23"/>
    </location>
</feature>
<evidence type="ECO:0000313" key="3">
    <source>
        <dbReference type="EMBL" id="KQB83515.1"/>
    </source>
</evidence>
<sequence>MKITRSLLGVALALTAFAPAAHASTTIQQGAAIHATEGYMCTLSIVDEHTAYTALHCGEGTWSVGDTIYSLHTGKALGTITGLGSDLSLPLDVVQIALNPDVQVTGHVGRGDSAALRNGDYAQFRSSDNYSTGIITEATPRRIILSDNKYPSILINSNVVTYAGNSGGPLMDRDGNVVGVLAAGNQQDDSLFTPLHLIEREFGEE</sequence>
<dbReference type="InterPro" id="IPR043504">
    <property type="entry name" value="Peptidase_S1_PA_chymotrypsin"/>
</dbReference>
<feature type="domain" description="Peptidase S1" evidence="2">
    <location>
        <begin position="31"/>
        <end position="188"/>
    </location>
</feature>
<evidence type="ECO:0000256" key="1">
    <source>
        <dbReference type="SAM" id="SignalP"/>
    </source>
</evidence>
<dbReference type="Pfam" id="PF00089">
    <property type="entry name" value="Trypsin"/>
    <property type="match status" value="1"/>
</dbReference>
<dbReference type="Proteomes" id="UP000050517">
    <property type="component" value="Unassembled WGS sequence"/>
</dbReference>
<evidence type="ECO:0000313" key="4">
    <source>
        <dbReference type="Proteomes" id="UP000050517"/>
    </source>
</evidence>
<comment type="caution">
    <text evidence="3">The sequence shown here is derived from an EMBL/GenBank/DDBJ whole genome shotgun (WGS) entry which is preliminary data.</text>
</comment>
<accession>A0A0Q0UBB6</accession>
<dbReference type="GO" id="GO:0004252">
    <property type="term" value="F:serine-type endopeptidase activity"/>
    <property type="evidence" value="ECO:0007669"/>
    <property type="project" value="InterPro"/>
</dbReference>
<gene>
    <name evidence="3" type="ORF">Cocul_01584</name>
</gene>
<dbReference type="RefSeq" id="WP_055122706.1">
    <property type="nucleotide sequence ID" value="NZ_LKST01000003.1"/>
</dbReference>
<organism evidence="3 4">
    <name type="scientific">Corynebacterium oculi</name>
    <dbReference type="NCBI Taxonomy" id="1544416"/>
    <lineage>
        <taxon>Bacteria</taxon>
        <taxon>Bacillati</taxon>
        <taxon>Actinomycetota</taxon>
        <taxon>Actinomycetes</taxon>
        <taxon>Mycobacteriales</taxon>
        <taxon>Corynebacteriaceae</taxon>
        <taxon>Corynebacterium</taxon>
    </lineage>
</organism>
<dbReference type="EMBL" id="LKST01000003">
    <property type="protein sequence ID" value="KQB83515.1"/>
    <property type="molecule type" value="Genomic_DNA"/>
</dbReference>
<dbReference type="Gene3D" id="2.40.10.10">
    <property type="entry name" value="Trypsin-like serine proteases"/>
    <property type="match status" value="1"/>
</dbReference>
<dbReference type="SUPFAM" id="SSF50494">
    <property type="entry name" value="Trypsin-like serine proteases"/>
    <property type="match status" value="1"/>
</dbReference>